<reference evidence="2" key="1">
    <citation type="journal article" date="2013" name="Science">
        <title>The Amborella genome and the evolution of flowering plants.</title>
        <authorList>
            <consortium name="Amborella Genome Project"/>
        </authorList>
    </citation>
    <scope>NUCLEOTIDE SEQUENCE [LARGE SCALE GENOMIC DNA]</scope>
</reference>
<name>W1PV11_AMBTC</name>
<protein>
    <submittedName>
        <fullName evidence="1">Uncharacterized protein</fullName>
    </submittedName>
</protein>
<dbReference type="EMBL" id="KI392664">
    <property type="protein sequence ID" value="ERN11908.1"/>
    <property type="molecule type" value="Genomic_DNA"/>
</dbReference>
<proteinExistence type="predicted"/>
<keyword evidence="2" id="KW-1185">Reference proteome</keyword>
<accession>W1PV11</accession>
<dbReference type="HOGENOM" id="CLU_2052771_0_0_1"/>
<sequence>MEESLHSTIMMTAKEPSAGDYCPSLVLPFANTIITSRDNMVDEQVAIIAQRATGVVVARNRDGDGIVGKQSDEVVKLCVDVAKDRVVVPKDYDGEDHADVVTIEDDFDDGLEDTMIVDCE</sequence>
<dbReference type="AlphaFoldDB" id="W1PV11"/>
<organism evidence="1 2">
    <name type="scientific">Amborella trichopoda</name>
    <dbReference type="NCBI Taxonomy" id="13333"/>
    <lineage>
        <taxon>Eukaryota</taxon>
        <taxon>Viridiplantae</taxon>
        <taxon>Streptophyta</taxon>
        <taxon>Embryophyta</taxon>
        <taxon>Tracheophyta</taxon>
        <taxon>Spermatophyta</taxon>
        <taxon>Magnoliopsida</taxon>
        <taxon>Amborellales</taxon>
        <taxon>Amborellaceae</taxon>
        <taxon>Amborella</taxon>
    </lineage>
</organism>
<evidence type="ECO:0000313" key="2">
    <source>
        <dbReference type="Proteomes" id="UP000017836"/>
    </source>
</evidence>
<dbReference type="Gramene" id="ERN11908">
    <property type="protein sequence ID" value="ERN11908"/>
    <property type="gene ID" value="AMTR_s00020p00225890"/>
</dbReference>
<evidence type="ECO:0000313" key="1">
    <source>
        <dbReference type="EMBL" id="ERN11908.1"/>
    </source>
</evidence>
<dbReference type="Proteomes" id="UP000017836">
    <property type="component" value="Unassembled WGS sequence"/>
</dbReference>
<gene>
    <name evidence="1" type="ORF">AMTR_s00020p00225890</name>
</gene>